<dbReference type="InterPro" id="IPR027417">
    <property type="entry name" value="P-loop_NTPase"/>
</dbReference>
<dbReference type="Pfam" id="PF03704">
    <property type="entry name" value="BTAD"/>
    <property type="match status" value="1"/>
</dbReference>
<dbReference type="Pfam" id="PF00931">
    <property type="entry name" value="NB-ARC"/>
    <property type="match status" value="1"/>
</dbReference>
<dbReference type="SMART" id="SM00028">
    <property type="entry name" value="TPR"/>
    <property type="match status" value="5"/>
</dbReference>
<evidence type="ECO:0000259" key="8">
    <source>
        <dbReference type="PROSITE" id="PS51755"/>
    </source>
</evidence>
<dbReference type="PANTHER" id="PTHR35807">
    <property type="entry name" value="TRANSCRIPTIONAL REGULATOR REDD-RELATED"/>
    <property type="match status" value="1"/>
</dbReference>
<reference evidence="10" key="1">
    <citation type="journal article" date="2019" name="Int. J. Syst. Evol. Microbiol.">
        <title>The Global Catalogue of Microorganisms (GCM) 10K type strain sequencing project: providing services to taxonomists for standard genome sequencing and annotation.</title>
        <authorList>
            <consortium name="The Broad Institute Genomics Platform"/>
            <consortium name="The Broad Institute Genome Sequencing Center for Infectious Disease"/>
            <person name="Wu L."/>
            <person name="Ma J."/>
        </authorList>
    </citation>
    <scope>NUCLEOTIDE SEQUENCE [LARGE SCALE GENOMIC DNA]</scope>
    <source>
        <strain evidence="10">JCM 17326</strain>
    </source>
</reference>
<accession>A0ABP6YUZ0</accession>
<feature type="repeat" description="TPR" evidence="5">
    <location>
        <begin position="823"/>
        <end position="856"/>
    </location>
</feature>
<evidence type="ECO:0000256" key="4">
    <source>
        <dbReference type="ARBA" id="ARBA00023163"/>
    </source>
</evidence>
<evidence type="ECO:0000256" key="5">
    <source>
        <dbReference type="PROSITE-ProRule" id="PRU00339"/>
    </source>
</evidence>
<dbReference type="EMBL" id="BAABDQ010000026">
    <property type="protein sequence ID" value="GAA3590835.1"/>
    <property type="molecule type" value="Genomic_DNA"/>
</dbReference>
<comment type="similarity">
    <text evidence="1">Belongs to the AfsR/DnrI/RedD regulatory family.</text>
</comment>
<evidence type="ECO:0000256" key="7">
    <source>
        <dbReference type="SAM" id="MobiDB-lite"/>
    </source>
</evidence>
<dbReference type="PROSITE" id="PS51755">
    <property type="entry name" value="OMPR_PHOB"/>
    <property type="match status" value="1"/>
</dbReference>
<dbReference type="CDD" id="cd15831">
    <property type="entry name" value="BTAD"/>
    <property type="match status" value="1"/>
</dbReference>
<dbReference type="SMART" id="SM01043">
    <property type="entry name" value="BTAD"/>
    <property type="match status" value="1"/>
</dbReference>
<evidence type="ECO:0000256" key="3">
    <source>
        <dbReference type="ARBA" id="ARBA00023125"/>
    </source>
</evidence>
<dbReference type="InterPro" id="IPR019734">
    <property type="entry name" value="TPR_rpt"/>
</dbReference>
<dbReference type="SUPFAM" id="SSF52540">
    <property type="entry name" value="P-loop containing nucleoside triphosphate hydrolases"/>
    <property type="match status" value="1"/>
</dbReference>
<organism evidence="9 10">
    <name type="scientific">Nonomuraea rosea</name>
    <dbReference type="NCBI Taxonomy" id="638574"/>
    <lineage>
        <taxon>Bacteria</taxon>
        <taxon>Bacillati</taxon>
        <taxon>Actinomycetota</taxon>
        <taxon>Actinomycetes</taxon>
        <taxon>Streptosporangiales</taxon>
        <taxon>Streptosporangiaceae</taxon>
        <taxon>Nonomuraea</taxon>
    </lineage>
</organism>
<evidence type="ECO:0000256" key="1">
    <source>
        <dbReference type="ARBA" id="ARBA00005820"/>
    </source>
</evidence>
<comment type="caution">
    <text evidence="9">The sequence shown here is derived from an EMBL/GenBank/DDBJ whole genome shotgun (WGS) entry which is preliminary data.</text>
</comment>
<dbReference type="Gene3D" id="1.10.10.10">
    <property type="entry name" value="Winged helix-like DNA-binding domain superfamily/Winged helix DNA-binding domain"/>
    <property type="match status" value="2"/>
</dbReference>
<proteinExistence type="inferred from homology"/>
<dbReference type="PRINTS" id="PR00364">
    <property type="entry name" value="DISEASERSIST"/>
</dbReference>
<keyword evidence="5" id="KW-0802">TPR repeat</keyword>
<dbReference type="CDD" id="cd00383">
    <property type="entry name" value="trans_reg_C"/>
    <property type="match status" value="1"/>
</dbReference>
<keyword evidence="4" id="KW-0804">Transcription</keyword>
<dbReference type="Proteomes" id="UP001500630">
    <property type="component" value="Unassembled WGS sequence"/>
</dbReference>
<evidence type="ECO:0000256" key="2">
    <source>
        <dbReference type="ARBA" id="ARBA00023015"/>
    </source>
</evidence>
<dbReference type="InterPro" id="IPR016032">
    <property type="entry name" value="Sig_transdc_resp-reg_C-effctor"/>
</dbReference>
<gene>
    <name evidence="9" type="ORF">GCM10022419_086940</name>
</gene>
<keyword evidence="10" id="KW-1185">Reference proteome</keyword>
<dbReference type="SUPFAM" id="SSF48452">
    <property type="entry name" value="TPR-like"/>
    <property type="match status" value="3"/>
</dbReference>
<dbReference type="RefSeq" id="WP_345571446.1">
    <property type="nucleotide sequence ID" value="NZ_BAABDQ010000026.1"/>
</dbReference>
<dbReference type="InterPro" id="IPR002182">
    <property type="entry name" value="NB-ARC"/>
</dbReference>
<keyword evidence="2" id="KW-0805">Transcription regulation</keyword>
<keyword evidence="3 6" id="KW-0238">DNA-binding</keyword>
<feature type="domain" description="OmpR/PhoB-type" evidence="8">
    <location>
        <begin position="1"/>
        <end position="95"/>
    </location>
</feature>
<sequence length="990" mass="106598">MEIRFAVLGPVQITAGGRELTGLAPRHRAVLAYLLLHARSVLSADQLIDAVWGLTPPDTARAQIQAAITAIRRALREVGAASLLATQAGGYVIDPPWLDAQEFAGQLAAVEADAEPGAAVQRIRDALALWRGQPLADVHADYAESARTRLEQRRLSAIERLADIELSLGRHEDLIDELSAGVAAHPLRERLAGQLMLALHRAGRQAEALSVARTLRESLVEQQGLDPGRAFVALEQAVLRDDPDLQVRAAAPEPPVREAGPRANFLPYDIPDFAGRTAEIERIAERTGGSGRATESGRGTEGGRGIESGRTAEGGRGAEGVRAGGLVLAIDGMAGIGKTALAIHAAHRLAGRYPDGQLFVDLQAHTAGHEPVEAGAALETLLRQLGVPAERLPAALAARAALWRAELAGRRTVVVLDNAADTAHVRPLLPGASGSLVLITSRRRLIDLDGAHAMSMDVLPARDGVELFASIVGERAQAEPSAVLDVLQLCGFLPLAVRIAAARLRHRPRWSVGYLAGRLRDERRRLAELATSDRGVAAAFTLSYEHLDPARQRMFRLLGVHPGRDVDVYAAAALAGVPADDAETLLEDLLDAHVLAQQEPGRYTFHDLLREHARATAAAEESEGARHDALTRLLDHYRHTAVTAIGLLYPFGRLRRPDLPEPGPESVPLLDDAAATAWLDAERANLVAAGGHAADGGWPVHAGHLATTLHPYLDGHAHHADAITLHGKALDAARRTGDRAAEALALLDLAWVYWRQGRYEESYESCLPALEVCRELGDVLGQSRAHNTMGNVCLRQHAYERADHHLRHALDLSRELGNRVGEAYTLSSLGISHERQGRYAEALDHHRRALELHRALGSRNGEARVLDLLGQVHRRQGRPQEALDHHRQALELCRELGNRNDEAAPLNGLGEAALALGDHGQAAAWHEAALALARELGDRPEEARAHEGLARVHRGASEQVRDHAKRALDLYVELGVPDAGGMAAVLAELD</sequence>
<feature type="region of interest" description="Disordered" evidence="7">
    <location>
        <begin position="285"/>
        <end position="317"/>
    </location>
</feature>
<evidence type="ECO:0000313" key="9">
    <source>
        <dbReference type="EMBL" id="GAA3590835.1"/>
    </source>
</evidence>
<dbReference type="Gene3D" id="1.25.40.10">
    <property type="entry name" value="Tetratricopeptide repeat domain"/>
    <property type="match status" value="2"/>
</dbReference>
<protein>
    <submittedName>
        <fullName evidence="9">BTAD domain-containing putative transcriptional regulator</fullName>
    </submittedName>
</protein>
<name>A0ABP6YUZ0_9ACTN</name>
<dbReference type="Pfam" id="PF13424">
    <property type="entry name" value="TPR_12"/>
    <property type="match status" value="3"/>
</dbReference>
<dbReference type="Pfam" id="PF00486">
    <property type="entry name" value="Trans_reg_C"/>
    <property type="match status" value="1"/>
</dbReference>
<feature type="DNA-binding region" description="OmpR/PhoB-type" evidence="6">
    <location>
        <begin position="1"/>
        <end position="95"/>
    </location>
</feature>
<feature type="repeat" description="TPR" evidence="5">
    <location>
        <begin position="863"/>
        <end position="896"/>
    </location>
</feature>
<evidence type="ECO:0000256" key="6">
    <source>
        <dbReference type="PROSITE-ProRule" id="PRU01091"/>
    </source>
</evidence>
<dbReference type="InterPro" id="IPR051677">
    <property type="entry name" value="AfsR-DnrI-RedD_regulator"/>
</dbReference>
<feature type="compositionally biased region" description="Gly residues" evidence="7">
    <location>
        <begin position="299"/>
        <end position="317"/>
    </location>
</feature>
<evidence type="ECO:0000313" key="10">
    <source>
        <dbReference type="Proteomes" id="UP001500630"/>
    </source>
</evidence>
<dbReference type="Gene3D" id="3.40.50.300">
    <property type="entry name" value="P-loop containing nucleotide triphosphate hydrolases"/>
    <property type="match status" value="1"/>
</dbReference>
<dbReference type="SMART" id="SM00862">
    <property type="entry name" value="Trans_reg_C"/>
    <property type="match status" value="1"/>
</dbReference>
<dbReference type="PANTHER" id="PTHR35807:SF1">
    <property type="entry name" value="TRANSCRIPTIONAL REGULATOR REDD"/>
    <property type="match status" value="1"/>
</dbReference>
<dbReference type="InterPro" id="IPR036388">
    <property type="entry name" value="WH-like_DNA-bd_sf"/>
</dbReference>
<dbReference type="SUPFAM" id="SSF46894">
    <property type="entry name" value="C-terminal effector domain of the bipartite response regulators"/>
    <property type="match status" value="1"/>
</dbReference>
<dbReference type="InterPro" id="IPR005158">
    <property type="entry name" value="BTAD"/>
</dbReference>
<dbReference type="InterPro" id="IPR011990">
    <property type="entry name" value="TPR-like_helical_dom_sf"/>
</dbReference>
<dbReference type="PROSITE" id="PS50005">
    <property type="entry name" value="TPR"/>
    <property type="match status" value="2"/>
</dbReference>
<dbReference type="InterPro" id="IPR001867">
    <property type="entry name" value="OmpR/PhoB-type_DNA-bd"/>
</dbReference>